<reference evidence="2 3" key="1">
    <citation type="submission" date="2016-07" db="EMBL/GenBank/DDBJ databases">
        <authorList>
            <person name="Townsley L."/>
            <person name="Shank E.A."/>
        </authorList>
    </citation>
    <scope>NUCLEOTIDE SEQUENCE [LARGE SCALE GENOMIC DNA]</scope>
    <source>
        <strain evidence="2 3">CH01</strain>
    </source>
</reference>
<comment type="caution">
    <text evidence="2">The sequence shown here is derived from an EMBL/GenBank/DDBJ whole genome shotgun (WGS) entry which is preliminary data.</text>
</comment>
<proteinExistence type="predicted"/>
<feature type="transmembrane region" description="Helical" evidence="1">
    <location>
        <begin position="85"/>
        <end position="108"/>
    </location>
</feature>
<evidence type="ECO:0000256" key="1">
    <source>
        <dbReference type="SAM" id="Phobius"/>
    </source>
</evidence>
<dbReference type="RefSeq" id="WP_069034732.1">
    <property type="nucleotide sequence ID" value="NZ_MDKC01000033.1"/>
</dbReference>
<name>A0ABX2ZMC8_9BACI</name>
<keyword evidence="3" id="KW-1185">Reference proteome</keyword>
<keyword evidence="1" id="KW-0472">Membrane</keyword>
<accession>A0ABX2ZMC8</accession>
<feature type="transmembrane region" description="Helical" evidence="1">
    <location>
        <begin position="12"/>
        <end position="31"/>
    </location>
</feature>
<feature type="transmembrane region" description="Helical" evidence="1">
    <location>
        <begin position="51"/>
        <end position="73"/>
    </location>
</feature>
<evidence type="ECO:0000313" key="3">
    <source>
        <dbReference type="Proteomes" id="UP000094580"/>
    </source>
</evidence>
<protein>
    <submittedName>
        <fullName evidence="2">RND transporter</fullName>
    </submittedName>
</protein>
<evidence type="ECO:0000313" key="2">
    <source>
        <dbReference type="EMBL" id="ODG90870.1"/>
    </source>
</evidence>
<gene>
    <name evidence="2" type="ORF">BED47_10530</name>
</gene>
<organism evidence="2 3">
    <name type="scientific">Gottfriedia luciferensis</name>
    <dbReference type="NCBI Taxonomy" id="178774"/>
    <lineage>
        <taxon>Bacteria</taxon>
        <taxon>Bacillati</taxon>
        <taxon>Bacillota</taxon>
        <taxon>Bacilli</taxon>
        <taxon>Bacillales</taxon>
        <taxon>Bacillaceae</taxon>
        <taxon>Gottfriedia</taxon>
    </lineage>
</organism>
<feature type="transmembrane region" description="Helical" evidence="1">
    <location>
        <begin position="114"/>
        <end position="134"/>
    </location>
</feature>
<keyword evidence="1" id="KW-0812">Transmembrane</keyword>
<keyword evidence="1" id="KW-1133">Transmembrane helix</keyword>
<sequence length="142" mass="16132">MKNKNTLKMVNWVIFILVMFVGAVTVILTVYELNTRPLTTFGEEAQSRMEFRWGLLHTIISIAILVISTSLAIGWKRLFPFNVPVAIIMAGFCYELFFLTFTVGWIGIQGMVGFFIAFFIGMILIISYFVSTLIERSKSIKG</sequence>
<dbReference type="Proteomes" id="UP000094580">
    <property type="component" value="Unassembled WGS sequence"/>
</dbReference>
<dbReference type="EMBL" id="MDKC01000033">
    <property type="protein sequence ID" value="ODG90870.1"/>
    <property type="molecule type" value="Genomic_DNA"/>
</dbReference>